<dbReference type="Gene3D" id="1.10.600.10">
    <property type="entry name" value="Farnesyl Diphosphate Synthase"/>
    <property type="match status" value="1"/>
</dbReference>
<protein>
    <recommendedName>
        <fullName evidence="8">Terpene synthase</fullName>
    </recommendedName>
</protein>
<comment type="cofactor">
    <cofactor evidence="1">
        <name>Mn(2+)</name>
        <dbReference type="ChEBI" id="CHEBI:29035"/>
    </cofactor>
</comment>
<dbReference type="SUPFAM" id="SSF48576">
    <property type="entry name" value="Terpenoid synthases"/>
    <property type="match status" value="1"/>
</dbReference>
<organism evidence="6">
    <name type="scientific">Oryza punctata</name>
    <name type="common">Red rice</name>
    <dbReference type="NCBI Taxonomy" id="4537"/>
    <lineage>
        <taxon>Eukaryota</taxon>
        <taxon>Viridiplantae</taxon>
        <taxon>Streptophyta</taxon>
        <taxon>Embryophyta</taxon>
        <taxon>Tracheophyta</taxon>
        <taxon>Spermatophyta</taxon>
        <taxon>Magnoliopsida</taxon>
        <taxon>Liliopsida</taxon>
        <taxon>Poales</taxon>
        <taxon>Poaceae</taxon>
        <taxon>BOP clade</taxon>
        <taxon>Oryzoideae</taxon>
        <taxon>Oryzeae</taxon>
        <taxon>Oryzinae</taxon>
        <taxon>Oryza</taxon>
    </lineage>
</organism>
<proteinExistence type="predicted"/>
<dbReference type="CDD" id="cd00684">
    <property type="entry name" value="Terpene_cyclase_plant_C1"/>
    <property type="match status" value="1"/>
</dbReference>
<dbReference type="Proteomes" id="UP000026962">
    <property type="component" value="Chromosome 4"/>
</dbReference>
<evidence type="ECO:0000313" key="6">
    <source>
        <dbReference type="EnsemblPlants" id="OPUNC04G06660.1"/>
    </source>
</evidence>
<reference evidence="6" key="1">
    <citation type="submission" date="2015-04" db="UniProtKB">
        <authorList>
            <consortium name="EnsemblPlants"/>
        </authorList>
    </citation>
    <scope>IDENTIFICATION</scope>
</reference>
<dbReference type="InterPro" id="IPR001906">
    <property type="entry name" value="Terpene_synth_N"/>
</dbReference>
<dbReference type="OMA" id="IGHPPIW"/>
<dbReference type="GO" id="GO:0010333">
    <property type="term" value="F:terpene synthase activity"/>
    <property type="evidence" value="ECO:0007669"/>
    <property type="project" value="InterPro"/>
</dbReference>
<evidence type="ECO:0000256" key="1">
    <source>
        <dbReference type="ARBA" id="ARBA00001936"/>
    </source>
</evidence>
<dbReference type="SUPFAM" id="SSF48239">
    <property type="entry name" value="Terpenoid cyclases/Protein prenyltransferases"/>
    <property type="match status" value="1"/>
</dbReference>
<dbReference type="InterPro" id="IPR036965">
    <property type="entry name" value="Terpene_synth_N_sf"/>
</dbReference>
<dbReference type="InterPro" id="IPR044814">
    <property type="entry name" value="Terpene_cyclase_plant_C1"/>
</dbReference>
<dbReference type="SFLD" id="SFLDG01019">
    <property type="entry name" value="Terpene_Cyclase_Like_1_C_Termi"/>
    <property type="match status" value="1"/>
</dbReference>
<feature type="domain" description="Terpene synthase metal-binding" evidence="5">
    <location>
        <begin position="304"/>
        <end position="542"/>
    </location>
</feature>
<dbReference type="InterPro" id="IPR005630">
    <property type="entry name" value="Terpene_synthase_metal-bd"/>
</dbReference>
<dbReference type="InterPro" id="IPR008949">
    <property type="entry name" value="Isoprenoid_synthase_dom_sf"/>
</dbReference>
<name>A0A0E0KP58_ORYPU</name>
<evidence type="ECO:0000256" key="2">
    <source>
        <dbReference type="ARBA" id="ARBA00001946"/>
    </source>
</evidence>
<dbReference type="eggNOG" id="ENOG502QUCN">
    <property type="taxonomic scope" value="Eukaryota"/>
</dbReference>
<dbReference type="STRING" id="4537.A0A0E0KP58"/>
<feature type="domain" description="Terpene synthase N-terminal" evidence="4">
    <location>
        <begin position="74"/>
        <end position="247"/>
    </location>
</feature>
<dbReference type="Pfam" id="PF01397">
    <property type="entry name" value="Terpene_synth"/>
    <property type="match status" value="1"/>
</dbReference>
<evidence type="ECO:0000259" key="4">
    <source>
        <dbReference type="Pfam" id="PF01397"/>
    </source>
</evidence>
<sequence>MSGSIPLAFFSHGAVIGHRPIRLPVGLLPAARPIGAPAKGSFRRHSNVPRHAEHVVYSEPVTPAKEVSSFEPCVWGNFFINYDPKPLQRSEDWMMEKADKLKLDVRILFEMHNDSAKRMHLVDAVQRLGIDHLFQEEINNAISDIKGSEFTSSSLHEVALHFRLLREHGIWVSPDVFKKFKGEDGRFINTIPDEPRALLSLYNAAHLLIHDEPELEEAMSFARDHLESMRAGGSIKAPLDNQINRALHLPLSRTCKRVEMLHYMLEYGQEEGHIVVLLDLAKLEFNLMQHVLLKELKAFSQWWKDLYGYIELSYARDRAVESYLWSYALFYEESLTVTRMILAKIIGFIILMDDTYDAHATIEECRKLNEAIQRWDESAISLLPEYMEKFYRALLNDFKEIEAQVETSDKYRVAYMKTEFQKLSTYYLQEFEWCHQNYKPSFKERVALSTLSIGVPVLCVTATVGRGDAVTKESFELATGRASAVIACAKIMRFTNDIAAFKSGRKNEGDATNTVECYMNEHKVKSKVALAMIESMIESEWRTLNQVRCDYHQQFPVVQRVINLAISVLFFYDEKKDAYTFSKHLQEIVGSLFEQCVGSAKYIIPVTDNRSPQSRCKGAGAT</sequence>
<keyword evidence="3" id="KW-0479">Metal-binding</keyword>
<dbReference type="PANTHER" id="PTHR31225:SF92">
    <property type="entry name" value="OS04G0345400 PROTEIN"/>
    <property type="match status" value="1"/>
</dbReference>
<dbReference type="SMR" id="A0A0E0KP58"/>
<evidence type="ECO:0008006" key="8">
    <source>
        <dbReference type="Google" id="ProtNLM"/>
    </source>
</evidence>
<evidence type="ECO:0000256" key="3">
    <source>
        <dbReference type="ARBA" id="ARBA00022723"/>
    </source>
</evidence>
<dbReference type="PANTHER" id="PTHR31225">
    <property type="entry name" value="OS04G0344100 PROTEIN-RELATED"/>
    <property type="match status" value="1"/>
</dbReference>
<dbReference type="AlphaFoldDB" id="A0A0E0KP58"/>
<dbReference type="GO" id="GO:0016102">
    <property type="term" value="P:diterpenoid biosynthetic process"/>
    <property type="evidence" value="ECO:0007669"/>
    <property type="project" value="InterPro"/>
</dbReference>
<evidence type="ECO:0000259" key="5">
    <source>
        <dbReference type="Pfam" id="PF03936"/>
    </source>
</evidence>
<dbReference type="Gramene" id="OPUNC04G06660.1">
    <property type="protein sequence ID" value="OPUNC04G06660.1"/>
    <property type="gene ID" value="OPUNC04G06660"/>
</dbReference>
<dbReference type="SFLD" id="SFLDS00005">
    <property type="entry name" value="Isoprenoid_Synthase_Type_I"/>
    <property type="match status" value="1"/>
</dbReference>
<evidence type="ECO:0000313" key="7">
    <source>
        <dbReference type="Proteomes" id="UP000026962"/>
    </source>
</evidence>
<reference evidence="6" key="2">
    <citation type="submission" date="2018-05" db="EMBL/GenBank/DDBJ databases">
        <title>OpunRS2 (Oryza punctata Reference Sequence Version 2).</title>
        <authorList>
            <person name="Zhang J."/>
            <person name="Kudrna D."/>
            <person name="Lee S."/>
            <person name="Talag J."/>
            <person name="Welchert J."/>
            <person name="Wing R.A."/>
        </authorList>
    </citation>
    <scope>NUCLEOTIDE SEQUENCE [LARGE SCALE GENOMIC DNA]</scope>
</reference>
<dbReference type="EnsemblPlants" id="OPUNC04G06660.1">
    <property type="protein sequence ID" value="OPUNC04G06660.1"/>
    <property type="gene ID" value="OPUNC04G06660"/>
</dbReference>
<keyword evidence="7" id="KW-1185">Reference proteome</keyword>
<dbReference type="Pfam" id="PF03936">
    <property type="entry name" value="Terpene_synth_C"/>
    <property type="match status" value="1"/>
</dbReference>
<comment type="cofactor">
    <cofactor evidence="2">
        <name>Mg(2+)</name>
        <dbReference type="ChEBI" id="CHEBI:18420"/>
    </cofactor>
</comment>
<dbReference type="InterPro" id="IPR050148">
    <property type="entry name" value="Terpene_synthase-like"/>
</dbReference>
<dbReference type="InterPro" id="IPR034741">
    <property type="entry name" value="Terpene_cyclase-like_1_C"/>
</dbReference>
<accession>A0A0E0KP58</accession>
<dbReference type="InterPro" id="IPR008930">
    <property type="entry name" value="Terpenoid_cyclase/PrenylTrfase"/>
</dbReference>
<dbReference type="GO" id="GO:0000287">
    <property type="term" value="F:magnesium ion binding"/>
    <property type="evidence" value="ECO:0007669"/>
    <property type="project" value="InterPro"/>
</dbReference>
<dbReference type="Gene3D" id="1.50.10.130">
    <property type="entry name" value="Terpene synthase, N-terminal domain"/>
    <property type="match status" value="1"/>
</dbReference>